<comment type="caution">
    <text evidence="1">The sequence shown here is derived from an EMBL/GenBank/DDBJ whole genome shotgun (WGS) entry which is preliminary data.</text>
</comment>
<dbReference type="EMBL" id="JRNQ01000120">
    <property type="protein sequence ID" value="KGF42012.1"/>
    <property type="molecule type" value="Genomic_DNA"/>
</dbReference>
<evidence type="ECO:0000313" key="2">
    <source>
        <dbReference type="Proteomes" id="UP000029525"/>
    </source>
</evidence>
<dbReference type="AlphaFoldDB" id="A0A096BH03"/>
<sequence>MNDLKILNRGRTDLLNPMSDEEMNFLTGGVDSQVEVSCKKGYTSMECKCGYQGPAFLTDESENSEASVTLSP</sequence>
<evidence type="ECO:0000313" key="1">
    <source>
        <dbReference type="EMBL" id="KGF42012.1"/>
    </source>
</evidence>
<dbReference type="GeneID" id="78531347"/>
<protein>
    <submittedName>
        <fullName evidence="1">Uncharacterized protein</fullName>
    </submittedName>
</protein>
<proteinExistence type="predicted"/>
<dbReference type="Proteomes" id="UP000029525">
    <property type="component" value="Unassembled WGS sequence"/>
</dbReference>
<dbReference type="RefSeq" id="WP_004339761.1">
    <property type="nucleotide sequence ID" value="NZ_JRNQ01000120.1"/>
</dbReference>
<name>A0A096BH03_9BACT</name>
<accession>A0A096BH03</accession>
<dbReference type="OrthoDB" id="9879393at2"/>
<gene>
    <name evidence="1" type="ORF">HMPREF0647_11150</name>
</gene>
<reference evidence="1 2" key="1">
    <citation type="submission" date="2014-07" db="EMBL/GenBank/DDBJ databases">
        <authorList>
            <person name="McCorrison J."/>
            <person name="Sanka R."/>
            <person name="Torralba M."/>
            <person name="Gillis M."/>
            <person name="Haft D.H."/>
            <person name="Methe B."/>
            <person name="Sutton G."/>
            <person name="Nelson K.E."/>
        </authorList>
    </citation>
    <scope>NUCLEOTIDE SEQUENCE [LARGE SCALE GENOMIC DNA]</scope>
    <source>
        <strain evidence="1 2">DNF00320</strain>
    </source>
</reference>
<organism evidence="1 2">
    <name type="scientific">Prevotella bivia DNF00320</name>
    <dbReference type="NCBI Taxonomy" id="1401068"/>
    <lineage>
        <taxon>Bacteria</taxon>
        <taxon>Pseudomonadati</taxon>
        <taxon>Bacteroidota</taxon>
        <taxon>Bacteroidia</taxon>
        <taxon>Bacteroidales</taxon>
        <taxon>Prevotellaceae</taxon>
        <taxon>Prevotella</taxon>
    </lineage>
</organism>